<dbReference type="Gene3D" id="2.60.210.10">
    <property type="entry name" value="Apoptosis, Tumor Necrosis Factor Receptor Associated Protein 2, Chain A"/>
    <property type="match status" value="1"/>
</dbReference>
<dbReference type="EMBL" id="OU466861">
    <property type="protein sequence ID" value="CAH2066410.1"/>
    <property type="molecule type" value="Genomic_DNA"/>
</dbReference>
<name>A0AAU9SEZ5_THLAR</name>
<evidence type="ECO:0000259" key="1">
    <source>
        <dbReference type="PROSITE" id="PS50144"/>
    </source>
</evidence>
<dbReference type="PANTHER" id="PTHR46162">
    <property type="entry name" value="TRAF-LIKE FAMILY PROTEIN"/>
    <property type="match status" value="1"/>
</dbReference>
<sequence length="113" mass="13023">MGGRKWFIELYPKGDSRADGKWLSVYLCLADSDKPKADEKIFMQGHVGVLDPVGSKHFSRTGKRWHAESSRGWGWVQFLCLTELRKLYLDKEDTLKLEIEFEVVSATKYSPII</sequence>
<proteinExistence type="predicted"/>
<dbReference type="AlphaFoldDB" id="A0AAU9SEZ5"/>
<evidence type="ECO:0000313" key="2">
    <source>
        <dbReference type="EMBL" id="CAH2066410.1"/>
    </source>
</evidence>
<dbReference type="InterPro" id="IPR008974">
    <property type="entry name" value="TRAF-like"/>
</dbReference>
<dbReference type="SUPFAM" id="SSF49599">
    <property type="entry name" value="TRAF domain-like"/>
    <property type="match status" value="1"/>
</dbReference>
<accession>A0AAU9SEZ5</accession>
<dbReference type="PROSITE" id="PS50144">
    <property type="entry name" value="MATH"/>
    <property type="match status" value="1"/>
</dbReference>
<protein>
    <recommendedName>
        <fullName evidence="1">MATH domain-containing protein</fullName>
    </recommendedName>
</protein>
<evidence type="ECO:0000313" key="3">
    <source>
        <dbReference type="Proteomes" id="UP000836841"/>
    </source>
</evidence>
<feature type="domain" description="MATH" evidence="1">
    <location>
        <begin position="1"/>
        <end position="101"/>
    </location>
</feature>
<dbReference type="Proteomes" id="UP000836841">
    <property type="component" value="Chromosome 5"/>
</dbReference>
<dbReference type="InterPro" id="IPR002083">
    <property type="entry name" value="MATH/TRAF_dom"/>
</dbReference>
<organism evidence="2 3">
    <name type="scientific">Thlaspi arvense</name>
    <name type="common">Field penny-cress</name>
    <dbReference type="NCBI Taxonomy" id="13288"/>
    <lineage>
        <taxon>Eukaryota</taxon>
        <taxon>Viridiplantae</taxon>
        <taxon>Streptophyta</taxon>
        <taxon>Embryophyta</taxon>
        <taxon>Tracheophyta</taxon>
        <taxon>Spermatophyta</taxon>
        <taxon>Magnoliopsida</taxon>
        <taxon>eudicotyledons</taxon>
        <taxon>Gunneridae</taxon>
        <taxon>Pentapetalae</taxon>
        <taxon>rosids</taxon>
        <taxon>malvids</taxon>
        <taxon>Brassicales</taxon>
        <taxon>Brassicaceae</taxon>
        <taxon>Thlaspideae</taxon>
        <taxon>Thlaspi</taxon>
    </lineage>
</organism>
<keyword evidence="3" id="KW-1185">Reference proteome</keyword>
<reference evidence="2 3" key="1">
    <citation type="submission" date="2022-03" db="EMBL/GenBank/DDBJ databases">
        <authorList>
            <person name="Nunn A."/>
            <person name="Chopra R."/>
            <person name="Nunn A."/>
            <person name="Contreras Garrido A."/>
        </authorList>
    </citation>
    <scope>NUCLEOTIDE SEQUENCE [LARGE SCALE GENOMIC DNA]</scope>
</reference>
<dbReference type="PANTHER" id="PTHR46162:SF47">
    <property type="entry name" value="TRAF-LIKE FAMILY PROTEIN-RELATED"/>
    <property type="match status" value="1"/>
</dbReference>
<gene>
    <name evidence="2" type="ORF">TAV2_LOCUS15904</name>
</gene>
<dbReference type="Pfam" id="PF22486">
    <property type="entry name" value="MATH_2"/>
    <property type="match status" value="1"/>
</dbReference>
<dbReference type="CDD" id="cd00121">
    <property type="entry name" value="MATH"/>
    <property type="match status" value="1"/>
</dbReference>